<evidence type="ECO:0000256" key="10">
    <source>
        <dbReference type="ARBA" id="ARBA00022801"/>
    </source>
</evidence>
<feature type="domain" description="RNase T2-like C-terminal" evidence="19">
    <location>
        <begin position="361"/>
        <end position="476"/>
    </location>
</feature>
<evidence type="ECO:0000256" key="6">
    <source>
        <dbReference type="ARBA" id="ARBA00022554"/>
    </source>
</evidence>
<evidence type="ECO:0000256" key="18">
    <source>
        <dbReference type="SAM" id="Phobius"/>
    </source>
</evidence>
<keyword evidence="8" id="KW-0732">Signal</keyword>
<accession>A0A1E4TKD2</accession>
<sequence>MQDKFDEFVSSDIENEKYEQVNEPLARKRRTHRFYWLSVMLTLLGTALLASIATMCHNNNTKLTRLLGKHADTANNAQSLRHPPHFTQLPSFGVDDELNFRGPTTGHTCPIDIPATCSNETVQEDLCCFNYPGGLLLQTQFWDAHPPIGPDDLFTAHGLWPDKCDGSFEEFCDKSREVPSIKQELLSAGRSDLVDKMTEIWKSNNGLDDRFWTHEWNKHGTCISTLNSECYPASTQPLTDAIIDYFTKAIALFESLDTFQILADSGIVPSTTATYTFDEIINAIQAKTGQEPVIRCRSGYLNEVWYFFHVIGPVQFGKYIPTGPDGAKSNCPNTGIKFPPKSGKPPGNPGKPAPPSDPNDSFSGTGNIRVKDQPGCVISGGNWYASTGSCATYTATRQDDNVTLRSSKGNCGIVGGAFVCSSSIDIPDTFTVSKNGLLEHESSVDWFGSNVPSGIEQVTLYTKKRHADDVAVQLYWT</sequence>
<feature type="active site" evidence="15">
    <location>
        <position position="215"/>
    </location>
</feature>
<keyword evidence="9" id="KW-0255">Endonuclease</keyword>
<dbReference type="PROSITE" id="PS00531">
    <property type="entry name" value="RNASE_T2_2"/>
    <property type="match status" value="1"/>
</dbReference>
<dbReference type="Gene3D" id="3.90.730.10">
    <property type="entry name" value="Ribonuclease T2-like"/>
    <property type="match status" value="1"/>
</dbReference>
<keyword evidence="18" id="KW-0812">Transmembrane</keyword>
<comment type="similarity">
    <text evidence="3 16">Belongs to the RNase T2 family.</text>
</comment>
<comment type="subcellular location">
    <subcellularLocation>
        <location evidence="2">Cytoplasm</location>
    </subcellularLocation>
    <subcellularLocation>
        <location evidence="1">Vacuole lumen</location>
    </subcellularLocation>
</comment>
<comment type="function">
    <text evidence="14">Rnase which modulates cell survival under stress conditions. Released from the vacuole to the cytoplasm during stress to promote tRNA and rRNA cleavage and to activate separately a downstream pathway that promotes cell death. Involved in cell size, vacuolar morphology and growth at high temperatures and high salt concentration.</text>
</comment>
<dbReference type="InterPro" id="IPR033697">
    <property type="entry name" value="Ribonuclease_T2_eukaryotic"/>
</dbReference>
<dbReference type="OrthoDB" id="435754at2759"/>
<feature type="transmembrane region" description="Helical" evidence="18">
    <location>
        <begin position="34"/>
        <end position="55"/>
    </location>
</feature>
<dbReference type="FunFam" id="3.90.730.10:FF:000004">
    <property type="entry name" value="Ribonuclease T2-like"/>
    <property type="match status" value="1"/>
</dbReference>
<evidence type="ECO:0000256" key="9">
    <source>
        <dbReference type="ARBA" id="ARBA00022759"/>
    </source>
</evidence>
<proteinExistence type="inferred from homology"/>
<dbReference type="GO" id="GO:0005775">
    <property type="term" value="C:vacuolar lumen"/>
    <property type="evidence" value="ECO:0007669"/>
    <property type="project" value="UniProtKB-SubCell"/>
</dbReference>
<feature type="active site" evidence="15">
    <location>
        <position position="219"/>
    </location>
</feature>
<dbReference type="EMBL" id="KV453841">
    <property type="protein sequence ID" value="ODV92128.1"/>
    <property type="molecule type" value="Genomic_DNA"/>
</dbReference>
<keyword evidence="7" id="KW-0540">Nuclease</keyword>
<evidence type="ECO:0000256" key="14">
    <source>
        <dbReference type="ARBA" id="ARBA00025494"/>
    </source>
</evidence>
<dbReference type="SUPFAM" id="SSF55895">
    <property type="entry name" value="Ribonuclease Rh-like"/>
    <property type="match status" value="1"/>
</dbReference>
<organism evidence="20 21">
    <name type="scientific">Tortispora caseinolytica NRRL Y-17796</name>
    <dbReference type="NCBI Taxonomy" id="767744"/>
    <lineage>
        <taxon>Eukaryota</taxon>
        <taxon>Fungi</taxon>
        <taxon>Dikarya</taxon>
        <taxon>Ascomycota</taxon>
        <taxon>Saccharomycotina</taxon>
        <taxon>Trigonopsidomycetes</taxon>
        <taxon>Trigonopsidales</taxon>
        <taxon>Trigonopsidaceae</taxon>
        <taxon>Tortispora</taxon>
    </lineage>
</organism>
<feature type="active site" evidence="15">
    <location>
        <position position="157"/>
    </location>
</feature>
<keyword evidence="18" id="KW-0472">Membrane</keyword>
<keyword evidence="12" id="KW-0325">Glycoprotein</keyword>
<dbReference type="InterPro" id="IPR033130">
    <property type="entry name" value="RNase_T2_His_AS_2"/>
</dbReference>
<evidence type="ECO:0000256" key="15">
    <source>
        <dbReference type="PIRSR" id="PIRSR633697-1"/>
    </source>
</evidence>
<evidence type="ECO:0000313" key="20">
    <source>
        <dbReference type="EMBL" id="ODV92128.1"/>
    </source>
</evidence>
<evidence type="ECO:0000259" key="19">
    <source>
        <dbReference type="Pfam" id="PF25488"/>
    </source>
</evidence>
<evidence type="ECO:0000256" key="5">
    <source>
        <dbReference type="ARBA" id="ARBA00022490"/>
    </source>
</evidence>
<dbReference type="InterPro" id="IPR057328">
    <property type="entry name" value="RNaseT2L_C"/>
</dbReference>
<dbReference type="InterPro" id="IPR036430">
    <property type="entry name" value="RNase_T2-like_sf"/>
</dbReference>
<evidence type="ECO:0000256" key="3">
    <source>
        <dbReference type="ARBA" id="ARBA00007469"/>
    </source>
</evidence>
<keyword evidence="18" id="KW-1133">Transmembrane helix</keyword>
<name>A0A1E4TKD2_9ASCO</name>
<dbReference type="GO" id="GO:0005576">
    <property type="term" value="C:extracellular region"/>
    <property type="evidence" value="ECO:0007669"/>
    <property type="project" value="TreeGrafter"/>
</dbReference>
<keyword evidence="10" id="KW-0378">Hydrolase</keyword>
<dbReference type="GO" id="GO:0016787">
    <property type="term" value="F:hydrolase activity"/>
    <property type="evidence" value="ECO:0007669"/>
    <property type="project" value="UniProtKB-KW"/>
</dbReference>
<evidence type="ECO:0000256" key="2">
    <source>
        <dbReference type="ARBA" id="ARBA00004496"/>
    </source>
</evidence>
<evidence type="ECO:0000256" key="17">
    <source>
        <dbReference type="SAM" id="MobiDB-lite"/>
    </source>
</evidence>
<dbReference type="Proteomes" id="UP000095023">
    <property type="component" value="Unassembled WGS sequence"/>
</dbReference>
<evidence type="ECO:0000256" key="11">
    <source>
        <dbReference type="ARBA" id="ARBA00023157"/>
    </source>
</evidence>
<dbReference type="EC" id="4.6.1.19" evidence="4"/>
<reference evidence="21" key="1">
    <citation type="submission" date="2016-02" db="EMBL/GenBank/DDBJ databases">
        <title>Comparative genomics of biotechnologically important yeasts.</title>
        <authorList>
            <consortium name="DOE Joint Genome Institute"/>
            <person name="Riley R."/>
            <person name="Haridas S."/>
            <person name="Wolfe K.H."/>
            <person name="Lopes M.R."/>
            <person name="Hittinger C.T."/>
            <person name="Goker M."/>
            <person name="Salamov A."/>
            <person name="Wisecaver J."/>
            <person name="Long T.M."/>
            <person name="Aerts A.L."/>
            <person name="Barry K."/>
            <person name="Choi C."/>
            <person name="Clum A."/>
            <person name="Coughlan A.Y."/>
            <person name="Deshpande S."/>
            <person name="Douglass A.P."/>
            <person name="Hanson S.J."/>
            <person name="Klenk H.-P."/>
            <person name="Labutti K."/>
            <person name="Lapidus A."/>
            <person name="Lindquist E."/>
            <person name="Lipzen A."/>
            <person name="Meier-Kolthoff J.P."/>
            <person name="Ohm R.A."/>
            <person name="Otillar R.P."/>
            <person name="Pangilinan J."/>
            <person name="Peng Y."/>
            <person name="Rokas A."/>
            <person name="Rosa C.A."/>
            <person name="Scheuner C."/>
            <person name="Sibirny A.A."/>
            <person name="Slot J.C."/>
            <person name="Stielow J.B."/>
            <person name="Sun H."/>
            <person name="Kurtzman C.P."/>
            <person name="Blackwell M."/>
            <person name="Jeffries T.W."/>
            <person name="Grigoriev I.V."/>
        </authorList>
    </citation>
    <scope>NUCLEOTIDE SEQUENCE [LARGE SCALE GENOMIC DNA]</scope>
    <source>
        <strain evidence="21">NRRL Y-17796</strain>
    </source>
</reference>
<dbReference type="PANTHER" id="PTHR11240:SF22">
    <property type="entry name" value="RIBONUCLEASE T2"/>
    <property type="match status" value="1"/>
</dbReference>
<keyword evidence="13" id="KW-0456">Lyase</keyword>
<evidence type="ECO:0000256" key="13">
    <source>
        <dbReference type="ARBA" id="ARBA00023239"/>
    </source>
</evidence>
<dbReference type="GO" id="GO:0006401">
    <property type="term" value="P:RNA catabolic process"/>
    <property type="evidence" value="ECO:0007669"/>
    <property type="project" value="TreeGrafter"/>
</dbReference>
<gene>
    <name evidence="20" type="ORF">CANCADRAFT_30381</name>
</gene>
<dbReference type="GO" id="GO:0003723">
    <property type="term" value="F:RNA binding"/>
    <property type="evidence" value="ECO:0007669"/>
    <property type="project" value="InterPro"/>
</dbReference>
<evidence type="ECO:0000313" key="21">
    <source>
        <dbReference type="Proteomes" id="UP000095023"/>
    </source>
</evidence>
<keyword evidence="5" id="KW-0963">Cytoplasm</keyword>
<dbReference type="Pfam" id="PF00445">
    <property type="entry name" value="Ribonuclease_T2"/>
    <property type="match status" value="1"/>
</dbReference>
<keyword evidence="6" id="KW-0926">Vacuole</keyword>
<keyword evidence="11" id="KW-1015">Disulfide bond</keyword>
<dbReference type="AlphaFoldDB" id="A0A1E4TKD2"/>
<evidence type="ECO:0000256" key="8">
    <source>
        <dbReference type="ARBA" id="ARBA00022729"/>
    </source>
</evidence>
<dbReference type="GO" id="GO:0033897">
    <property type="term" value="F:ribonuclease T2 activity"/>
    <property type="evidence" value="ECO:0007669"/>
    <property type="project" value="UniProtKB-EC"/>
</dbReference>
<evidence type="ECO:0000256" key="12">
    <source>
        <dbReference type="ARBA" id="ARBA00023180"/>
    </source>
</evidence>
<feature type="region of interest" description="Disordered" evidence="17">
    <location>
        <begin position="330"/>
        <end position="366"/>
    </location>
</feature>
<dbReference type="CDD" id="cd01061">
    <property type="entry name" value="RNase_T2_euk"/>
    <property type="match status" value="1"/>
</dbReference>
<evidence type="ECO:0000256" key="16">
    <source>
        <dbReference type="RuleBase" id="RU004328"/>
    </source>
</evidence>
<keyword evidence="21" id="KW-1185">Reference proteome</keyword>
<dbReference type="Pfam" id="PF25488">
    <property type="entry name" value="RNaseT2L_C"/>
    <property type="match status" value="1"/>
</dbReference>
<evidence type="ECO:0000256" key="4">
    <source>
        <dbReference type="ARBA" id="ARBA00012571"/>
    </source>
</evidence>
<protein>
    <recommendedName>
        <fullName evidence="4">ribonuclease T2</fullName>
        <ecNumber evidence="4">4.6.1.19</ecNumber>
    </recommendedName>
</protein>
<feature type="compositionally biased region" description="Pro residues" evidence="17">
    <location>
        <begin position="342"/>
        <end position="357"/>
    </location>
</feature>
<dbReference type="PANTHER" id="PTHR11240">
    <property type="entry name" value="RIBONUCLEASE T2"/>
    <property type="match status" value="1"/>
</dbReference>
<evidence type="ECO:0000256" key="1">
    <source>
        <dbReference type="ARBA" id="ARBA00004410"/>
    </source>
</evidence>
<evidence type="ECO:0000256" key="7">
    <source>
        <dbReference type="ARBA" id="ARBA00022722"/>
    </source>
</evidence>
<dbReference type="InterPro" id="IPR001568">
    <property type="entry name" value="RNase_T2-like"/>
</dbReference>